<organism evidence="1 2">
    <name type="scientific">Thermoleophilum album</name>
    <dbReference type="NCBI Taxonomy" id="29539"/>
    <lineage>
        <taxon>Bacteria</taxon>
        <taxon>Bacillati</taxon>
        <taxon>Actinomycetota</taxon>
        <taxon>Thermoleophilia</taxon>
        <taxon>Thermoleophilales</taxon>
        <taxon>Thermoleophilaceae</taxon>
        <taxon>Thermoleophilum</taxon>
    </lineage>
</organism>
<name>A0A1H6G1C3_THEAL</name>
<dbReference type="AlphaFoldDB" id="A0A1H6G1C3"/>
<dbReference type="RefSeq" id="WP_093118756.1">
    <property type="nucleotide sequence ID" value="NZ_FNWJ01000002.1"/>
</dbReference>
<protein>
    <submittedName>
        <fullName evidence="1">Uncharacterized protein</fullName>
    </submittedName>
</protein>
<dbReference type="EMBL" id="FNWJ01000002">
    <property type="protein sequence ID" value="SEH15794.1"/>
    <property type="molecule type" value="Genomic_DNA"/>
</dbReference>
<proteinExistence type="predicted"/>
<dbReference type="Proteomes" id="UP000222056">
    <property type="component" value="Unassembled WGS sequence"/>
</dbReference>
<gene>
    <name evidence="1" type="ORF">SAMN02745716_2067</name>
</gene>
<sequence length="162" mass="18073">MRVTVIDALGLRASSDTVRVLVIDGEPPTVAVTTPRPGGRLRMGRVGARLTGTAIDRSGVRAVELAMHLVATAGFRQQAGAPLCAWYDGKRGFKVRSCARPVWFRAEVRKGRWSFTIPRSARIFAGTWVLRIRARDRLGNVADDFSLRKRTLVPFELLPYRR</sequence>
<dbReference type="STRING" id="29539.SAMN02745716_2067"/>
<accession>A0A1H6G1C3</accession>
<evidence type="ECO:0000313" key="1">
    <source>
        <dbReference type="EMBL" id="SEH15794.1"/>
    </source>
</evidence>
<keyword evidence="2" id="KW-1185">Reference proteome</keyword>
<evidence type="ECO:0000313" key="2">
    <source>
        <dbReference type="Proteomes" id="UP000222056"/>
    </source>
</evidence>
<reference evidence="2" key="1">
    <citation type="submission" date="2016-10" db="EMBL/GenBank/DDBJ databases">
        <authorList>
            <person name="Varghese N."/>
            <person name="Submissions S."/>
        </authorList>
    </citation>
    <scope>NUCLEOTIDE SEQUENCE [LARGE SCALE GENOMIC DNA]</scope>
    <source>
        <strain evidence="2">ATCC 35263</strain>
    </source>
</reference>